<dbReference type="EMBL" id="CP023778">
    <property type="protein sequence ID" value="ATL70782.1"/>
    <property type="molecule type" value="Genomic_DNA"/>
</dbReference>
<gene>
    <name evidence="1" type="ORF">CRH09_35970</name>
</gene>
<sequence length="80" mass="8966">MLTFECWHPISAEALAMQVLDLLENAPGQFVDYLDDAGNPHRAWLSFYEEAGASTQHPDPEIPLTDRWILTARLGIATNI</sequence>
<dbReference type="KEGG" id="ntp:CRH09_35970"/>
<dbReference type="RefSeq" id="WP_098697727.1">
    <property type="nucleotide sequence ID" value="NZ_CP023778.1"/>
</dbReference>
<dbReference type="AlphaFoldDB" id="A0A291RU64"/>
<dbReference type="GeneID" id="88363842"/>
<name>A0A291RU64_9NOCA</name>
<reference evidence="1 2" key="1">
    <citation type="submission" date="2017-10" db="EMBL/GenBank/DDBJ databases">
        <title>Comparative genomics between pathogenic Norcardia.</title>
        <authorList>
            <person name="Zeng L."/>
        </authorList>
    </citation>
    <scope>NUCLEOTIDE SEQUENCE [LARGE SCALE GENOMIC DNA]</scope>
    <source>
        <strain evidence="1 2">NC_YFY_NT001</strain>
    </source>
</reference>
<evidence type="ECO:0000313" key="1">
    <source>
        <dbReference type="EMBL" id="ATL70782.1"/>
    </source>
</evidence>
<dbReference type="Proteomes" id="UP000221961">
    <property type="component" value="Chromosome"/>
</dbReference>
<organism evidence="1 2">
    <name type="scientific">Nocardia terpenica</name>
    <dbReference type="NCBI Taxonomy" id="455432"/>
    <lineage>
        <taxon>Bacteria</taxon>
        <taxon>Bacillati</taxon>
        <taxon>Actinomycetota</taxon>
        <taxon>Actinomycetes</taxon>
        <taxon>Mycobacteriales</taxon>
        <taxon>Nocardiaceae</taxon>
        <taxon>Nocardia</taxon>
    </lineage>
</organism>
<proteinExistence type="predicted"/>
<accession>A0A291RU64</accession>
<evidence type="ECO:0000313" key="2">
    <source>
        <dbReference type="Proteomes" id="UP000221961"/>
    </source>
</evidence>
<protein>
    <submittedName>
        <fullName evidence="1">Uncharacterized protein</fullName>
    </submittedName>
</protein>